<dbReference type="CDD" id="cd01146">
    <property type="entry name" value="FhuD"/>
    <property type="match status" value="1"/>
</dbReference>
<feature type="domain" description="Fe/B12 periplasmic-binding" evidence="7">
    <location>
        <begin position="78"/>
        <end position="345"/>
    </location>
</feature>
<evidence type="ECO:0000313" key="8">
    <source>
        <dbReference type="EMBL" id="KEQ26812.1"/>
    </source>
</evidence>
<dbReference type="Gene3D" id="3.40.50.1980">
    <property type="entry name" value="Nitrogenase molybdenum iron protein domain"/>
    <property type="match status" value="2"/>
</dbReference>
<dbReference type="AlphaFoldDB" id="A0A081P7Y9"/>
<protein>
    <recommendedName>
        <fullName evidence="7">Fe/B12 periplasmic-binding domain-containing protein</fullName>
    </recommendedName>
</protein>
<dbReference type="PANTHER" id="PTHR30532:SF29">
    <property type="entry name" value="FE(3+) DICITRATE-BINDING PERIPLASMIC PROTEIN"/>
    <property type="match status" value="1"/>
</dbReference>
<reference evidence="8 9" key="1">
    <citation type="submission" date="2014-06" db="EMBL/GenBank/DDBJ databases">
        <title>Draft genome sequence of Paenibacillus sp. MSt1.</title>
        <authorList>
            <person name="Aw Y.K."/>
            <person name="Ong K.S."/>
            <person name="Gan H.M."/>
            <person name="Lee S.M."/>
        </authorList>
    </citation>
    <scope>NUCLEOTIDE SEQUENCE [LARGE SCALE GENOMIC DNA]</scope>
    <source>
        <strain evidence="8 9">MSt1</strain>
    </source>
</reference>
<keyword evidence="4 6" id="KW-0732">Signal</keyword>
<evidence type="ECO:0000256" key="4">
    <source>
        <dbReference type="ARBA" id="ARBA00022729"/>
    </source>
</evidence>
<dbReference type="GO" id="GO:1901678">
    <property type="term" value="P:iron coordination entity transport"/>
    <property type="evidence" value="ECO:0007669"/>
    <property type="project" value="UniProtKB-ARBA"/>
</dbReference>
<dbReference type="RefSeq" id="WP_036677995.1">
    <property type="nucleotide sequence ID" value="NZ_JNVM01000005.1"/>
</dbReference>
<evidence type="ECO:0000259" key="7">
    <source>
        <dbReference type="PROSITE" id="PS50983"/>
    </source>
</evidence>
<dbReference type="Pfam" id="PF01497">
    <property type="entry name" value="Peripla_BP_2"/>
    <property type="match status" value="1"/>
</dbReference>
<dbReference type="PROSITE" id="PS51257">
    <property type="entry name" value="PROKAR_LIPOPROTEIN"/>
    <property type="match status" value="1"/>
</dbReference>
<dbReference type="PANTHER" id="PTHR30532">
    <property type="entry name" value="IRON III DICITRATE-BINDING PERIPLASMIC PROTEIN"/>
    <property type="match status" value="1"/>
</dbReference>
<dbReference type="PRINTS" id="PR01715">
    <property type="entry name" value="FERRIBNDNGPP"/>
</dbReference>
<organism evidence="8 9">
    <name type="scientific">Paenibacillus tyrfis</name>
    <dbReference type="NCBI Taxonomy" id="1501230"/>
    <lineage>
        <taxon>Bacteria</taxon>
        <taxon>Bacillati</taxon>
        <taxon>Bacillota</taxon>
        <taxon>Bacilli</taxon>
        <taxon>Bacillales</taxon>
        <taxon>Paenibacillaceae</taxon>
        <taxon>Paenibacillus</taxon>
    </lineage>
</organism>
<keyword evidence="3" id="KW-0813">Transport</keyword>
<sequence>MSRSIHHLLLVFCCAMLFIAGCGTVNTNTSPAPKAASGTDAKKPEQASTQEQGKSQDPAVRTLNHLLGTTEIKGTPQRIVAIEWSVVEDVLALGVQPVGIADIEGYKKWVKVKHELSPDVKDVGSRVEPSLEQISALKPDLIIATNRVEAFYDKLKAIAPTIVFYPNTEKEPDAYAMMEKNFRIVADALNKKDEGEKVLKEVDAAIAGLADKVKKAGKADSEFILVQAFSLKKAPTMRIMSDNAMSAKVLIKLGMKNAFKPKGYVPTFEEGGVEPLLAMKKANFFYIVQDDDNIFANQLKENPVWKNLDFVKENRMYAMGGDTWLFGGPLSAQLIAEKAAAAMTK</sequence>
<gene>
    <name evidence="8" type="ORF">ET33_29070</name>
</gene>
<comment type="similarity">
    <text evidence="2">Belongs to the bacterial solute-binding protein 8 family.</text>
</comment>
<evidence type="ECO:0000256" key="6">
    <source>
        <dbReference type="SAM" id="SignalP"/>
    </source>
</evidence>
<dbReference type="InterPro" id="IPR002491">
    <property type="entry name" value="ABC_transptr_periplasmic_BD"/>
</dbReference>
<feature type="region of interest" description="Disordered" evidence="5">
    <location>
        <begin position="31"/>
        <end position="58"/>
    </location>
</feature>
<dbReference type="SUPFAM" id="SSF53807">
    <property type="entry name" value="Helical backbone' metal receptor"/>
    <property type="match status" value="1"/>
</dbReference>
<dbReference type="InterPro" id="IPR051313">
    <property type="entry name" value="Bact_iron-sidero_bind"/>
</dbReference>
<evidence type="ECO:0000256" key="2">
    <source>
        <dbReference type="ARBA" id="ARBA00008814"/>
    </source>
</evidence>
<dbReference type="GO" id="GO:0030288">
    <property type="term" value="C:outer membrane-bounded periplasmic space"/>
    <property type="evidence" value="ECO:0007669"/>
    <property type="project" value="TreeGrafter"/>
</dbReference>
<keyword evidence="9" id="KW-1185">Reference proteome</keyword>
<evidence type="ECO:0000256" key="3">
    <source>
        <dbReference type="ARBA" id="ARBA00022448"/>
    </source>
</evidence>
<dbReference type="PROSITE" id="PS50983">
    <property type="entry name" value="FE_B12_PBP"/>
    <property type="match status" value="1"/>
</dbReference>
<proteinExistence type="inferred from homology"/>
<dbReference type="EMBL" id="JNVM01000005">
    <property type="protein sequence ID" value="KEQ26812.1"/>
    <property type="molecule type" value="Genomic_DNA"/>
</dbReference>
<dbReference type="OrthoDB" id="9793175at2"/>
<comment type="subcellular location">
    <subcellularLocation>
        <location evidence="1">Cell envelope</location>
    </subcellularLocation>
</comment>
<feature type="compositionally biased region" description="Polar residues" evidence="5">
    <location>
        <begin position="46"/>
        <end position="55"/>
    </location>
</feature>
<evidence type="ECO:0000256" key="1">
    <source>
        <dbReference type="ARBA" id="ARBA00004196"/>
    </source>
</evidence>
<dbReference type="Proteomes" id="UP000028123">
    <property type="component" value="Unassembled WGS sequence"/>
</dbReference>
<name>A0A081P7Y9_9BACL</name>
<comment type="caution">
    <text evidence="8">The sequence shown here is derived from an EMBL/GenBank/DDBJ whole genome shotgun (WGS) entry which is preliminary data.</text>
</comment>
<evidence type="ECO:0000256" key="5">
    <source>
        <dbReference type="SAM" id="MobiDB-lite"/>
    </source>
</evidence>
<evidence type="ECO:0000313" key="9">
    <source>
        <dbReference type="Proteomes" id="UP000028123"/>
    </source>
</evidence>
<dbReference type="eggNOG" id="COG0614">
    <property type="taxonomic scope" value="Bacteria"/>
</dbReference>
<accession>A0A081P7Y9</accession>
<feature type="signal peptide" evidence="6">
    <location>
        <begin position="1"/>
        <end position="20"/>
    </location>
</feature>
<feature type="chain" id="PRO_5039221357" description="Fe/B12 periplasmic-binding domain-containing protein" evidence="6">
    <location>
        <begin position="21"/>
        <end position="345"/>
    </location>
</feature>